<dbReference type="Pfam" id="PF13588">
    <property type="entry name" value="HSDR_N_2"/>
    <property type="match status" value="1"/>
</dbReference>
<accession>W8P2V7</accession>
<dbReference type="eggNOG" id="arCOG02632">
    <property type="taxonomic scope" value="Archaea"/>
</dbReference>
<dbReference type="EMBL" id="CP007264">
    <property type="protein sequence ID" value="AHL21720.1"/>
    <property type="molecule type" value="Genomic_DNA"/>
</dbReference>
<dbReference type="GeneID" id="24958437"/>
<evidence type="ECO:0000313" key="4">
    <source>
        <dbReference type="EMBL" id="AHL21720.1"/>
    </source>
</evidence>
<dbReference type="InterPro" id="IPR052916">
    <property type="entry name" value="Type-I_RE_MTase_Subunit"/>
</dbReference>
<dbReference type="InterPro" id="IPR029063">
    <property type="entry name" value="SAM-dependent_MTases_sf"/>
</dbReference>
<dbReference type="HOGENOM" id="CLU_008343_0_2_2"/>
<gene>
    <name evidence="4" type="ORF">BD01_0089</name>
</gene>
<dbReference type="InterPro" id="IPR003356">
    <property type="entry name" value="DNA_methylase_A-5"/>
</dbReference>
<keyword evidence="1" id="KW-0680">Restriction system</keyword>
<evidence type="ECO:0000256" key="1">
    <source>
        <dbReference type="ARBA" id="ARBA00022747"/>
    </source>
</evidence>
<dbReference type="STRING" id="195522.BD01_0089"/>
<organism evidence="4 5">
    <name type="scientific">Thermococcus nautili</name>
    <dbReference type="NCBI Taxonomy" id="195522"/>
    <lineage>
        <taxon>Archaea</taxon>
        <taxon>Methanobacteriati</taxon>
        <taxon>Methanobacteriota</taxon>
        <taxon>Thermococci</taxon>
        <taxon>Thermococcales</taxon>
        <taxon>Thermococcaceae</taxon>
        <taxon>Thermococcus</taxon>
    </lineage>
</organism>
<keyword evidence="5" id="KW-1185">Reference proteome</keyword>
<name>W8P2V7_9EURY</name>
<evidence type="ECO:0000259" key="3">
    <source>
        <dbReference type="Pfam" id="PF13588"/>
    </source>
</evidence>
<keyword evidence="4" id="KW-0489">Methyltransferase</keyword>
<feature type="domain" description="Type I restriction enzyme R protein N-terminal" evidence="3">
    <location>
        <begin position="40"/>
        <end position="158"/>
    </location>
</feature>
<dbReference type="REBASE" id="82148">
    <property type="entry name" value="M.TnaORF88P"/>
</dbReference>
<dbReference type="Proteomes" id="UP000019434">
    <property type="component" value="Chromosome"/>
</dbReference>
<dbReference type="GO" id="GO:0009307">
    <property type="term" value="P:DNA restriction-modification system"/>
    <property type="evidence" value="ECO:0007669"/>
    <property type="project" value="UniProtKB-KW"/>
</dbReference>
<sequence length="645" mass="73852">MGRREKQLTLLGTTLKTEEMSIPPGKIKCVVTGKLRKDTPEERVRQEIARELIEVYGYSPQDMDVEFPIKMGRAKKRADLVVFYEGKPHKQENIYIIVEAKREDIKPSDKKEGIAQLESYLSACMNAKFGIWVGSERIVYQVIKKKGIRKLVQIPDIPKKGETTIPKPTHGTLRPATNLKSVFRRIHNYIHANQGLPKDQAFEELLKLIFIKVYDEHFNPSLKFYVLPNEDPKDVRDRLEEIFEKVKRKYQYIFDENESLKLNDRVLIYVVSELQRFSLVNTDIDVKGEAYEEIVGSNLRGDRGEFFTPRTVCRMTAEMILTLFREEDIMNPGGVRILDPAVGTGGFLIAIIHHLKKLLESKGYRYDLLRDTLAEIARANLFGIDFNPLLVKAAQMNMVMHGDGSSNIVHANSLEHPSKWSDEVLRTLFPEDVKKFGSIEKFRKYLATLEKPEEIESAISRFDIVITNPPFGSKLPIDNPEILSQYEITTFEATSPRSSLPPEQLFIERTLQFLKPGGILGIVLPDSILSNPGLTWLRKWILQKARIIASIDLPTETFEPHTGTQTSVLILQKKYPHEVGRDEEYEIFMAIPEKVGHDRRGNDIYKTTPDGKILLDERGNPIKDDDLPIVAELFKKWAKARGLTP</sequence>
<evidence type="ECO:0000313" key="5">
    <source>
        <dbReference type="Proteomes" id="UP000019434"/>
    </source>
</evidence>
<keyword evidence="4" id="KW-0808">Transferase</keyword>
<evidence type="ECO:0000259" key="2">
    <source>
        <dbReference type="Pfam" id="PF02384"/>
    </source>
</evidence>
<dbReference type="PANTHER" id="PTHR42998:SF1">
    <property type="entry name" value="TYPE I RESTRICTION ENZYME HINDI METHYLASE SUBUNIT"/>
    <property type="match status" value="1"/>
</dbReference>
<feature type="domain" description="DNA methylase adenine-specific" evidence="2">
    <location>
        <begin position="283"/>
        <end position="577"/>
    </location>
</feature>
<dbReference type="InterPro" id="IPR002052">
    <property type="entry name" value="DNA_methylase_N6_adenine_CS"/>
</dbReference>
<proteinExistence type="predicted"/>
<dbReference type="GO" id="GO:0008170">
    <property type="term" value="F:N-methyltransferase activity"/>
    <property type="evidence" value="ECO:0007669"/>
    <property type="project" value="InterPro"/>
</dbReference>
<dbReference type="PANTHER" id="PTHR42998">
    <property type="entry name" value="TYPE I RESTRICTION ENZYME HINDVIIP M PROTEIN-RELATED"/>
    <property type="match status" value="1"/>
</dbReference>
<dbReference type="AlphaFoldDB" id="W8P2V7"/>
<dbReference type="Gene3D" id="3.40.50.150">
    <property type="entry name" value="Vaccinia Virus protein VP39"/>
    <property type="match status" value="1"/>
</dbReference>
<dbReference type="KEGG" id="tnu:BD01_0089"/>
<dbReference type="SUPFAM" id="SSF53335">
    <property type="entry name" value="S-adenosyl-L-methionine-dependent methyltransferases"/>
    <property type="match status" value="1"/>
</dbReference>
<dbReference type="OrthoDB" id="45790at2157"/>
<dbReference type="PROSITE" id="PS00092">
    <property type="entry name" value="N6_MTASE"/>
    <property type="match status" value="1"/>
</dbReference>
<dbReference type="PRINTS" id="PR00507">
    <property type="entry name" value="N12N6MTFRASE"/>
</dbReference>
<dbReference type="Pfam" id="PF02384">
    <property type="entry name" value="N6_Mtase"/>
    <property type="match status" value="1"/>
</dbReference>
<reference evidence="4 5" key="1">
    <citation type="submission" date="2014-02" db="EMBL/GenBank/DDBJ databases">
        <title>Genome Sequence of an Hyperthermophilic Archaeon, Thermococcus nautili 30-1, producing viral vesicles.</title>
        <authorList>
            <person name="Oberto J."/>
            <person name="Gaudin M."/>
            <person name="Cossu M."/>
            <person name="Gorlas A."/>
            <person name="Slesarev A."/>
            <person name="Marguet E."/>
            <person name="Forterre P."/>
        </authorList>
    </citation>
    <scope>NUCLEOTIDE SEQUENCE [LARGE SCALE GENOMIC DNA]</scope>
    <source>
        <strain evidence="4 5">30-1</strain>
    </source>
</reference>
<dbReference type="GO" id="GO:0003677">
    <property type="term" value="F:DNA binding"/>
    <property type="evidence" value="ECO:0007669"/>
    <property type="project" value="InterPro"/>
</dbReference>
<protein>
    <submittedName>
        <fullName evidence="4">Type I restriction-modification system methyltransferase subunit</fullName>
    </submittedName>
</protein>
<dbReference type="RefSeq" id="WP_051482137.1">
    <property type="nucleotide sequence ID" value="NZ_CP007264.1"/>
</dbReference>
<dbReference type="InterPro" id="IPR029464">
    <property type="entry name" value="HSDR_N"/>
</dbReference>
<dbReference type="GO" id="GO:0032259">
    <property type="term" value="P:methylation"/>
    <property type="evidence" value="ECO:0007669"/>
    <property type="project" value="UniProtKB-KW"/>
</dbReference>